<dbReference type="Proteomes" id="UP001412239">
    <property type="component" value="Unassembled WGS sequence"/>
</dbReference>
<keyword evidence="3" id="KW-1185">Reference proteome</keyword>
<accession>A0A292PL86</accession>
<feature type="region of interest" description="Disordered" evidence="1">
    <location>
        <begin position="226"/>
        <end position="265"/>
    </location>
</feature>
<dbReference type="AlphaFoldDB" id="A0A292PL86"/>
<sequence length="284" mass="30772">MSSPPPEVPEEVDVVNAIAPPDKLHIRYSNETTSNRRWRHVPFDISAITPGDIGGLYAALCSTITTDLQRLQYERKLASKRASSFGISSPAPGAEARYEPLNCELRIEYCRLLDKSGKLVLPPLGKANVVVAESKEDWERAGGRSRRMDLVEWLLSAAVVGVVGATSEEGAVAWGEEVLQGLLFEEGVNWPWYSISASFVFESRLDLVLKHHAGLAASGIDPQTFFPIPPPHPAKSPSPPAVPEKDAKPAPAAAAPANASRSRKVELVRAKSKSAFTMKSLIKS</sequence>
<feature type="compositionally biased region" description="Pro residues" evidence="1">
    <location>
        <begin position="227"/>
        <end position="242"/>
    </location>
</feature>
<evidence type="ECO:0000313" key="2">
    <source>
        <dbReference type="EMBL" id="CUS07257.1"/>
    </source>
</evidence>
<dbReference type="EMBL" id="LN891226">
    <property type="protein sequence ID" value="CUS07257.1"/>
    <property type="molecule type" value="Genomic_DNA"/>
</dbReference>
<gene>
    <name evidence="2" type="ORF">GSTUAT00008638001</name>
</gene>
<feature type="compositionally biased region" description="Low complexity" evidence="1">
    <location>
        <begin position="249"/>
        <end position="259"/>
    </location>
</feature>
<name>A0A292PL86_9PEZI</name>
<proteinExistence type="predicted"/>
<reference evidence="2" key="1">
    <citation type="submission" date="2015-10" db="EMBL/GenBank/DDBJ databases">
        <authorList>
            <person name="Regsiter A."/>
            <person name="william w."/>
        </authorList>
    </citation>
    <scope>NUCLEOTIDE SEQUENCE</scope>
    <source>
        <strain evidence="2">Montdore</strain>
    </source>
</reference>
<protein>
    <submittedName>
        <fullName evidence="2">Uncharacterized protein</fullName>
    </submittedName>
</protein>
<evidence type="ECO:0000313" key="3">
    <source>
        <dbReference type="Proteomes" id="UP001412239"/>
    </source>
</evidence>
<evidence type="ECO:0000256" key="1">
    <source>
        <dbReference type="SAM" id="MobiDB-lite"/>
    </source>
</evidence>
<organism evidence="2 3">
    <name type="scientific">Tuber aestivum</name>
    <name type="common">summer truffle</name>
    <dbReference type="NCBI Taxonomy" id="59557"/>
    <lineage>
        <taxon>Eukaryota</taxon>
        <taxon>Fungi</taxon>
        <taxon>Dikarya</taxon>
        <taxon>Ascomycota</taxon>
        <taxon>Pezizomycotina</taxon>
        <taxon>Pezizomycetes</taxon>
        <taxon>Pezizales</taxon>
        <taxon>Tuberaceae</taxon>
        <taxon>Tuber</taxon>
    </lineage>
</organism>